<dbReference type="EMBL" id="AP024447">
    <property type="protein sequence ID" value="BCS26760.1"/>
    <property type="molecule type" value="Genomic_DNA"/>
</dbReference>
<dbReference type="OrthoDB" id="100006at2759"/>
<feature type="transmembrane region" description="Helical" evidence="5">
    <location>
        <begin position="38"/>
        <end position="60"/>
    </location>
</feature>
<evidence type="ECO:0000256" key="5">
    <source>
        <dbReference type="SAM" id="Phobius"/>
    </source>
</evidence>
<dbReference type="GO" id="GO:0004930">
    <property type="term" value="F:G protein-coupled receptor activity"/>
    <property type="evidence" value="ECO:0007669"/>
    <property type="project" value="TreeGrafter"/>
</dbReference>
<dbReference type="Gene3D" id="1.20.1070.10">
    <property type="entry name" value="Rhodopsin 7-helix transmembrane proteins"/>
    <property type="match status" value="1"/>
</dbReference>
<evidence type="ECO:0000256" key="1">
    <source>
        <dbReference type="ARBA" id="ARBA00004141"/>
    </source>
</evidence>
<comment type="subcellular location">
    <subcellularLocation>
        <location evidence="1">Membrane</location>
        <topology evidence="1">Multi-pass membrane protein</topology>
    </subcellularLocation>
</comment>
<dbReference type="Pfam" id="PF11970">
    <property type="entry name" value="GPR_Gpa2_C"/>
    <property type="match status" value="1"/>
</dbReference>
<dbReference type="GeneID" id="64976765"/>
<evidence type="ECO:0000313" key="7">
    <source>
        <dbReference type="EMBL" id="BCS26760.1"/>
    </source>
</evidence>
<dbReference type="AlphaFoldDB" id="A0A7R7XS58"/>
<proteinExistence type="predicted"/>
<feature type="transmembrane region" description="Helical" evidence="5">
    <location>
        <begin position="282"/>
        <end position="307"/>
    </location>
</feature>
<feature type="transmembrane region" description="Helical" evidence="5">
    <location>
        <begin position="205"/>
        <end position="225"/>
    </location>
</feature>
<organism evidence="7 8">
    <name type="scientific">Aspergillus puulaauensis</name>
    <dbReference type="NCBI Taxonomy" id="1220207"/>
    <lineage>
        <taxon>Eukaryota</taxon>
        <taxon>Fungi</taxon>
        <taxon>Dikarya</taxon>
        <taxon>Ascomycota</taxon>
        <taxon>Pezizomycotina</taxon>
        <taxon>Eurotiomycetes</taxon>
        <taxon>Eurotiomycetidae</taxon>
        <taxon>Eurotiales</taxon>
        <taxon>Aspergillaceae</taxon>
        <taxon>Aspergillus</taxon>
    </lineage>
</organism>
<evidence type="ECO:0000259" key="6">
    <source>
        <dbReference type="Pfam" id="PF11970"/>
    </source>
</evidence>
<evidence type="ECO:0000256" key="3">
    <source>
        <dbReference type="ARBA" id="ARBA00022989"/>
    </source>
</evidence>
<feature type="transmembrane region" description="Helical" evidence="5">
    <location>
        <begin position="156"/>
        <end position="185"/>
    </location>
</feature>
<dbReference type="Proteomes" id="UP000654913">
    <property type="component" value="Chromosome 5"/>
</dbReference>
<feature type="transmembrane region" description="Helical" evidence="5">
    <location>
        <begin position="80"/>
        <end position="102"/>
    </location>
</feature>
<keyword evidence="2 5" id="KW-0812">Transmembrane</keyword>
<protein>
    <recommendedName>
        <fullName evidence="6">G protein-coupled receptor GPR1/2/3 C-terminal domain-containing protein</fullName>
    </recommendedName>
</protein>
<sequence length="366" mass="41089">MSGLAQLLLSSSVSRPHHQLSRSDPGDIDPLGAQQRRGLIAVSCIAAVSLLATCSLLCFLTYRFIFWKKYYQRPLGHNHYVVLVYNLALADAQQCLGFMISLRWLDKNAVTADNPFCFLQGVWLQIGDPMSGLFVLVIAVYTALRVMRDYHISHRLFVTVVVSLWVFGILLFIIPIAVLGRWAWLPAVAWCWIAPGQLALWVWTHYFWIFLTQFVTLLLYAALFIQVRRRIAECADLGGRRASLRNMHRVASYMVIYPIIYTILTVPLAAGRMASLAGHTPSITYFCVSGSMMTLSGLFDTVLYTLARKQSVLDSERRGLSSTASDLLGSGNGVQQTDTAFARTTSRIGEPIVQSDWDEDVIQIHY</sequence>
<dbReference type="GO" id="GO:0007189">
    <property type="term" value="P:adenylate cyclase-activating G protein-coupled receptor signaling pathway"/>
    <property type="evidence" value="ECO:0007669"/>
    <property type="project" value="TreeGrafter"/>
</dbReference>
<feature type="domain" description="G protein-coupled receptor GPR1/2/3 C-terminal" evidence="6">
    <location>
        <begin position="245"/>
        <end position="309"/>
    </location>
</feature>
<dbReference type="KEGG" id="apuu:APUU_51471A"/>
<evidence type="ECO:0000256" key="4">
    <source>
        <dbReference type="ARBA" id="ARBA00023136"/>
    </source>
</evidence>
<reference evidence="7" key="2">
    <citation type="submission" date="2021-02" db="EMBL/GenBank/DDBJ databases">
        <title>Aspergillus puulaauensis MK2 genome sequence.</title>
        <authorList>
            <person name="Futagami T."/>
            <person name="Mori K."/>
            <person name="Kadooka C."/>
            <person name="Tanaka T."/>
        </authorList>
    </citation>
    <scope>NUCLEOTIDE SEQUENCE</scope>
    <source>
        <strain evidence="7">MK2</strain>
    </source>
</reference>
<keyword evidence="8" id="KW-1185">Reference proteome</keyword>
<evidence type="ECO:0000313" key="8">
    <source>
        <dbReference type="Proteomes" id="UP000654913"/>
    </source>
</evidence>
<dbReference type="PANTHER" id="PTHR23112:SF37">
    <property type="entry name" value="G PROTEIN-COUPLED RECEPTOR GPR1"/>
    <property type="match status" value="1"/>
</dbReference>
<keyword evidence="3 5" id="KW-1133">Transmembrane helix</keyword>
<dbReference type="SUPFAM" id="SSF81321">
    <property type="entry name" value="Family A G protein-coupled receptor-like"/>
    <property type="match status" value="1"/>
</dbReference>
<keyword evidence="4 5" id="KW-0472">Membrane</keyword>
<feature type="transmembrane region" description="Helical" evidence="5">
    <location>
        <begin position="122"/>
        <end position="144"/>
    </location>
</feature>
<gene>
    <name evidence="7" type="ORF">APUU_51471A</name>
</gene>
<dbReference type="InterPro" id="IPR022596">
    <property type="entry name" value="GPR1/2/3_C"/>
</dbReference>
<accession>A0A7R7XS58</accession>
<dbReference type="PANTHER" id="PTHR23112">
    <property type="entry name" value="G PROTEIN-COUPLED RECEPTOR 157-RELATED"/>
    <property type="match status" value="1"/>
</dbReference>
<reference evidence="7" key="1">
    <citation type="submission" date="2021-01" db="EMBL/GenBank/DDBJ databases">
        <authorList>
            <consortium name="Aspergillus puulaauensis MK2 genome sequencing consortium"/>
            <person name="Kazuki M."/>
            <person name="Futagami T."/>
        </authorList>
    </citation>
    <scope>NUCLEOTIDE SEQUENCE</scope>
    <source>
        <strain evidence="7">MK2</strain>
    </source>
</reference>
<feature type="transmembrane region" description="Helical" evidence="5">
    <location>
        <begin position="250"/>
        <end position="270"/>
    </location>
</feature>
<dbReference type="RefSeq" id="XP_041558954.1">
    <property type="nucleotide sequence ID" value="XM_041706582.1"/>
</dbReference>
<name>A0A7R7XS58_9EURO</name>
<evidence type="ECO:0000256" key="2">
    <source>
        <dbReference type="ARBA" id="ARBA00022692"/>
    </source>
</evidence>
<dbReference type="GO" id="GO:0005886">
    <property type="term" value="C:plasma membrane"/>
    <property type="evidence" value="ECO:0007669"/>
    <property type="project" value="TreeGrafter"/>
</dbReference>